<dbReference type="Gene3D" id="2.40.128.630">
    <property type="match status" value="1"/>
</dbReference>
<dbReference type="InterPro" id="IPR011047">
    <property type="entry name" value="Quinoprotein_ADH-like_sf"/>
</dbReference>
<feature type="domain" description="Pyrrolo-quinoline quinone repeat" evidence="2">
    <location>
        <begin position="241"/>
        <end position="362"/>
    </location>
</feature>
<dbReference type="Pfam" id="PF13360">
    <property type="entry name" value="PQQ_2"/>
    <property type="match status" value="2"/>
</dbReference>
<protein>
    <submittedName>
        <fullName evidence="3">PQQ-binding-like beta-propeller repeat protein</fullName>
    </submittedName>
</protein>
<dbReference type="SUPFAM" id="SSF50998">
    <property type="entry name" value="Quinoprotein alcohol dehydrogenase-like"/>
    <property type="match status" value="1"/>
</dbReference>
<evidence type="ECO:0000256" key="1">
    <source>
        <dbReference type="SAM" id="MobiDB-lite"/>
    </source>
</evidence>
<organism evidence="3 4">
    <name type="scientific">Halopenitus salinus</name>
    <dbReference type="NCBI Taxonomy" id="1198295"/>
    <lineage>
        <taxon>Archaea</taxon>
        <taxon>Methanobacteriati</taxon>
        <taxon>Methanobacteriota</taxon>
        <taxon>Stenosarchaea group</taxon>
        <taxon>Halobacteria</taxon>
        <taxon>Halobacteriales</taxon>
        <taxon>Haloferacaceae</taxon>
        <taxon>Halopenitus</taxon>
    </lineage>
</organism>
<gene>
    <name evidence="3" type="ORF">ACFQE9_05255</name>
</gene>
<dbReference type="Gene3D" id="2.130.10.10">
    <property type="entry name" value="YVTN repeat-like/Quinoprotein amine dehydrogenase"/>
    <property type="match status" value="1"/>
</dbReference>
<keyword evidence="4" id="KW-1185">Reference proteome</keyword>
<dbReference type="InterPro" id="IPR015943">
    <property type="entry name" value="WD40/YVTN_repeat-like_dom_sf"/>
</dbReference>
<evidence type="ECO:0000313" key="3">
    <source>
        <dbReference type="EMBL" id="MFC6892020.1"/>
    </source>
</evidence>
<dbReference type="SMART" id="SM00564">
    <property type="entry name" value="PQQ"/>
    <property type="match status" value="5"/>
</dbReference>
<reference evidence="3 4" key="1">
    <citation type="journal article" date="2019" name="Int. J. Syst. Evol. Microbiol.">
        <title>The Global Catalogue of Microorganisms (GCM) 10K type strain sequencing project: providing services to taxonomists for standard genome sequencing and annotation.</title>
        <authorList>
            <consortium name="The Broad Institute Genomics Platform"/>
            <consortium name="The Broad Institute Genome Sequencing Center for Infectious Disease"/>
            <person name="Wu L."/>
            <person name="Ma J."/>
        </authorList>
    </citation>
    <scope>NUCLEOTIDE SEQUENCE [LARGE SCALE GENOMIC DNA]</scope>
    <source>
        <strain evidence="3 4">SKJ47</strain>
    </source>
</reference>
<comment type="caution">
    <text evidence="3">The sequence shown here is derived from an EMBL/GenBank/DDBJ whole genome shotgun (WGS) entry which is preliminary data.</text>
</comment>
<evidence type="ECO:0000259" key="2">
    <source>
        <dbReference type="Pfam" id="PF13360"/>
    </source>
</evidence>
<dbReference type="PANTHER" id="PTHR34512:SF30">
    <property type="entry name" value="OUTER MEMBRANE PROTEIN ASSEMBLY FACTOR BAMB"/>
    <property type="match status" value="1"/>
</dbReference>
<name>A0ABD5UU81_9EURY</name>
<evidence type="ECO:0000313" key="4">
    <source>
        <dbReference type="Proteomes" id="UP001596296"/>
    </source>
</evidence>
<sequence>MPRYDPAGTGHNPDVSGPTSDVEPAWIHEAPAWFRGASAPVRLGETVYATGGGLLACAAADGTRAFTHEGPYTSSLAAANASPYRTSTLAATSTGGLYGLNAGGGIEVPGSDRRIGAQRWSGPPRAEYRPTIDHAPTTNPVAADGTIYAPVVGTNDLAAVNANNGSVDWRVTVVDDEVISASFGRPAVDDDAVYLANWPNRVSAYDRVDGTQLWQRDRDEQMQLSTTVTDAGLVVTTRRGVALLDTDDGEPIWERDLDGNATEGAGAVTTERVLVSDGLEEFHALDLETGEVDWSAPLEGETEPVVADGVVYAVERNASLVAFDVESGEERFRYEPSEVPLSPPIVGDGRLLVVNRSRLIALEEST</sequence>
<dbReference type="Proteomes" id="UP001596296">
    <property type="component" value="Unassembled WGS sequence"/>
</dbReference>
<proteinExistence type="predicted"/>
<dbReference type="InterPro" id="IPR002372">
    <property type="entry name" value="PQQ_rpt_dom"/>
</dbReference>
<accession>A0ABD5UU81</accession>
<dbReference type="RefSeq" id="WP_379741399.1">
    <property type="nucleotide sequence ID" value="NZ_JBHSVN010000001.1"/>
</dbReference>
<feature type="domain" description="Pyrrolo-quinoline quinone repeat" evidence="2">
    <location>
        <begin position="112"/>
        <end position="230"/>
    </location>
</feature>
<dbReference type="InterPro" id="IPR018391">
    <property type="entry name" value="PQQ_b-propeller_rpt"/>
</dbReference>
<dbReference type="EMBL" id="JBHSXL010000004">
    <property type="protein sequence ID" value="MFC6892020.1"/>
    <property type="molecule type" value="Genomic_DNA"/>
</dbReference>
<feature type="region of interest" description="Disordered" evidence="1">
    <location>
        <begin position="1"/>
        <end position="22"/>
    </location>
</feature>
<dbReference type="PANTHER" id="PTHR34512">
    <property type="entry name" value="CELL SURFACE PROTEIN"/>
    <property type="match status" value="1"/>
</dbReference>
<dbReference type="AlphaFoldDB" id="A0ABD5UU81"/>